<proteinExistence type="predicted"/>
<name>A0ABQ1ZT93_9BACL</name>
<feature type="domain" description="NAD(P)-binding" evidence="1">
    <location>
        <begin position="7"/>
        <end position="170"/>
    </location>
</feature>
<evidence type="ECO:0000313" key="3">
    <source>
        <dbReference type="Proteomes" id="UP000605427"/>
    </source>
</evidence>
<dbReference type="InterPro" id="IPR051606">
    <property type="entry name" value="Polyketide_Oxido-like"/>
</dbReference>
<dbReference type="EMBL" id="BMDD01000002">
    <property type="protein sequence ID" value="GGH75811.1"/>
    <property type="molecule type" value="Genomic_DNA"/>
</dbReference>
<dbReference type="PANTHER" id="PTHR43355:SF2">
    <property type="entry name" value="FLAVIN REDUCTASE (NADPH)"/>
    <property type="match status" value="1"/>
</dbReference>
<dbReference type="InterPro" id="IPR016040">
    <property type="entry name" value="NAD(P)-bd_dom"/>
</dbReference>
<gene>
    <name evidence="2" type="primary">ywnB</name>
    <name evidence="2" type="ORF">GCM10007362_17250</name>
</gene>
<dbReference type="RefSeq" id="WP_172242284.1">
    <property type="nucleotide sequence ID" value="NZ_BMDD01000002.1"/>
</dbReference>
<dbReference type="Pfam" id="PF13460">
    <property type="entry name" value="NAD_binding_10"/>
    <property type="match status" value="1"/>
</dbReference>
<dbReference type="Proteomes" id="UP000605427">
    <property type="component" value="Unassembled WGS sequence"/>
</dbReference>
<protein>
    <recommendedName>
        <fullName evidence="1">NAD(P)-binding domain-containing protein</fullName>
    </recommendedName>
</protein>
<dbReference type="CDD" id="cd05244">
    <property type="entry name" value="BVR-B_like_SDR_a"/>
    <property type="match status" value="1"/>
</dbReference>
<reference evidence="3" key="1">
    <citation type="journal article" date="2019" name="Int. J. Syst. Evol. Microbiol.">
        <title>The Global Catalogue of Microorganisms (GCM) 10K type strain sequencing project: providing services to taxonomists for standard genome sequencing and annotation.</title>
        <authorList>
            <consortium name="The Broad Institute Genomics Platform"/>
            <consortium name="The Broad Institute Genome Sequencing Center for Infectious Disease"/>
            <person name="Wu L."/>
            <person name="Ma J."/>
        </authorList>
    </citation>
    <scope>NUCLEOTIDE SEQUENCE [LARGE SCALE GENOMIC DNA]</scope>
    <source>
        <strain evidence="3">CCM 8702</strain>
    </source>
</reference>
<evidence type="ECO:0000313" key="2">
    <source>
        <dbReference type="EMBL" id="GGH75811.1"/>
    </source>
</evidence>
<sequence>MKIAVIGATGKVGSLIVKEAKERGHEVTAFVRNASKFNEEGVQAVQKDVLSLTAEDVKGFDAVVNAISMPPGQESGHVEAGRTLIEAFKGAPESRLIVVGGAGSLFVDEAQTTRLVDTPDFPDLYKPTASNQTQNLKDLQASEGIKWTFLSPAAFFDADGKKTGTYQAAGEVLSVNAAGDSYISYPDYAIAIVDEIENGKHVNARFSVVGEKA</sequence>
<organism evidence="2 3">
    <name type="scientific">Saccharibacillus endophyticus</name>
    <dbReference type="NCBI Taxonomy" id="2060666"/>
    <lineage>
        <taxon>Bacteria</taxon>
        <taxon>Bacillati</taxon>
        <taxon>Bacillota</taxon>
        <taxon>Bacilli</taxon>
        <taxon>Bacillales</taxon>
        <taxon>Paenibacillaceae</taxon>
        <taxon>Saccharibacillus</taxon>
    </lineage>
</organism>
<dbReference type="PANTHER" id="PTHR43355">
    <property type="entry name" value="FLAVIN REDUCTASE (NADPH)"/>
    <property type="match status" value="1"/>
</dbReference>
<dbReference type="Gene3D" id="3.40.50.720">
    <property type="entry name" value="NAD(P)-binding Rossmann-like Domain"/>
    <property type="match status" value="1"/>
</dbReference>
<comment type="caution">
    <text evidence="2">The sequence shown here is derived from an EMBL/GenBank/DDBJ whole genome shotgun (WGS) entry which is preliminary data.</text>
</comment>
<accession>A0ABQ1ZT93</accession>
<dbReference type="InterPro" id="IPR036291">
    <property type="entry name" value="NAD(P)-bd_dom_sf"/>
</dbReference>
<keyword evidence="3" id="KW-1185">Reference proteome</keyword>
<dbReference type="SUPFAM" id="SSF51735">
    <property type="entry name" value="NAD(P)-binding Rossmann-fold domains"/>
    <property type="match status" value="1"/>
</dbReference>
<evidence type="ECO:0000259" key="1">
    <source>
        <dbReference type="Pfam" id="PF13460"/>
    </source>
</evidence>